<reference evidence="2" key="1">
    <citation type="submission" date="2022-10" db="EMBL/GenBank/DDBJ databases">
        <title>Genome assembly of Pristionchus species.</title>
        <authorList>
            <person name="Yoshida K."/>
            <person name="Sommer R.J."/>
        </authorList>
    </citation>
    <scope>NUCLEOTIDE SEQUENCE [LARGE SCALE GENOMIC DNA]</scope>
    <source>
        <strain evidence="2">RS5460</strain>
    </source>
</reference>
<dbReference type="Proteomes" id="UP001328107">
    <property type="component" value="Unassembled WGS sequence"/>
</dbReference>
<accession>A0AAN5D5W9</accession>
<name>A0AAN5D5W9_9BILA</name>
<evidence type="ECO:0000313" key="2">
    <source>
        <dbReference type="Proteomes" id="UP001328107"/>
    </source>
</evidence>
<sequence length="151" mass="17457">LRHVHCSQTHPEILFRFDNRANADLPIGSRHIDRVRKRIHVCSLFRYVCKSSTNCGSVCWRGLLGWVLFLQLHLDHSLPLCSPFCLIKCHLPFLDFLLQYANLHIPPSNLLLQSFSCAAEFCYLGLQLHIGPLHNYFTLDHHVVRVTNENS</sequence>
<proteinExistence type="predicted"/>
<feature type="non-terminal residue" evidence="1">
    <location>
        <position position="151"/>
    </location>
</feature>
<evidence type="ECO:0000313" key="1">
    <source>
        <dbReference type="EMBL" id="GMR56612.1"/>
    </source>
</evidence>
<organism evidence="1 2">
    <name type="scientific">Pristionchus mayeri</name>
    <dbReference type="NCBI Taxonomy" id="1317129"/>
    <lineage>
        <taxon>Eukaryota</taxon>
        <taxon>Metazoa</taxon>
        <taxon>Ecdysozoa</taxon>
        <taxon>Nematoda</taxon>
        <taxon>Chromadorea</taxon>
        <taxon>Rhabditida</taxon>
        <taxon>Rhabditina</taxon>
        <taxon>Diplogasteromorpha</taxon>
        <taxon>Diplogasteroidea</taxon>
        <taxon>Neodiplogasteridae</taxon>
        <taxon>Pristionchus</taxon>
    </lineage>
</organism>
<dbReference type="EMBL" id="BTRK01000006">
    <property type="protein sequence ID" value="GMR56612.1"/>
    <property type="molecule type" value="Genomic_DNA"/>
</dbReference>
<gene>
    <name evidence="1" type="ORF">PMAYCL1PPCAC_26807</name>
</gene>
<dbReference type="AlphaFoldDB" id="A0AAN5D5W9"/>
<keyword evidence="2" id="KW-1185">Reference proteome</keyword>
<feature type="non-terminal residue" evidence="1">
    <location>
        <position position="1"/>
    </location>
</feature>
<comment type="caution">
    <text evidence="1">The sequence shown here is derived from an EMBL/GenBank/DDBJ whole genome shotgun (WGS) entry which is preliminary data.</text>
</comment>
<protein>
    <submittedName>
        <fullName evidence="1">Uncharacterized protein</fullName>
    </submittedName>
</protein>